<evidence type="ECO:0000313" key="1">
    <source>
        <dbReference type="EMBL" id="GGO63202.1"/>
    </source>
</evidence>
<gene>
    <name evidence="1" type="ORF">GCM10012289_09590</name>
</gene>
<reference evidence="1" key="1">
    <citation type="journal article" date="2014" name="Int. J. Syst. Evol. Microbiol.">
        <title>Complete genome sequence of Corynebacterium casei LMG S-19264T (=DSM 44701T), isolated from a smear-ripened cheese.</title>
        <authorList>
            <consortium name="US DOE Joint Genome Institute (JGI-PGF)"/>
            <person name="Walter F."/>
            <person name="Albersmeier A."/>
            <person name="Kalinowski J."/>
            <person name="Ruckert C."/>
        </authorList>
    </citation>
    <scope>NUCLEOTIDE SEQUENCE</scope>
    <source>
        <strain evidence="1">CGMCC 4.7368</strain>
    </source>
</reference>
<dbReference type="EMBL" id="BMNH01000002">
    <property type="protein sequence ID" value="GGO63202.1"/>
    <property type="molecule type" value="Genomic_DNA"/>
</dbReference>
<dbReference type="RefSeq" id="WP_189122734.1">
    <property type="nucleotide sequence ID" value="NZ_BMNH01000002.1"/>
</dbReference>
<protein>
    <submittedName>
        <fullName evidence="1">Uncharacterized protein</fullName>
    </submittedName>
</protein>
<accession>A0A917YQ42</accession>
<organism evidence="1 2">
    <name type="scientific">Nonomuraea cavernae</name>
    <dbReference type="NCBI Taxonomy" id="2045107"/>
    <lineage>
        <taxon>Bacteria</taxon>
        <taxon>Bacillati</taxon>
        <taxon>Actinomycetota</taxon>
        <taxon>Actinomycetes</taxon>
        <taxon>Streptosporangiales</taxon>
        <taxon>Streptosporangiaceae</taxon>
        <taxon>Nonomuraea</taxon>
    </lineage>
</organism>
<comment type="caution">
    <text evidence="1">The sequence shown here is derived from an EMBL/GenBank/DDBJ whole genome shotgun (WGS) entry which is preliminary data.</text>
</comment>
<evidence type="ECO:0000313" key="2">
    <source>
        <dbReference type="Proteomes" id="UP000646523"/>
    </source>
</evidence>
<keyword evidence="2" id="KW-1185">Reference proteome</keyword>
<name>A0A917YQ42_9ACTN</name>
<proteinExistence type="predicted"/>
<dbReference type="Proteomes" id="UP000646523">
    <property type="component" value="Unassembled WGS sequence"/>
</dbReference>
<dbReference type="AlphaFoldDB" id="A0A917YQ42"/>
<reference evidence="1" key="2">
    <citation type="submission" date="2020-09" db="EMBL/GenBank/DDBJ databases">
        <authorList>
            <person name="Sun Q."/>
            <person name="Zhou Y."/>
        </authorList>
    </citation>
    <scope>NUCLEOTIDE SEQUENCE</scope>
    <source>
        <strain evidence="1">CGMCC 4.7368</strain>
    </source>
</reference>
<sequence length="126" mass="13759">MPTYATAEEYLDYTGQSGPADIDRRLARASERVDELLAEAIYEVDDQEFALDPVLKKAMMQATCVQAAWTLAVGDEFGTASAFKDVSMGSVRLARVDSKDGTAPRYAQDAVSILLRAGFLIAVMTW</sequence>